<feature type="region of interest" description="Disordered" evidence="1">
    <location>
        <begin position="1"/>
        <end position="107"/>
    </location>
</feature>
<feature type="region of interest" description="Disordered" evidence="1">
    <location>
        <begin position="381"/>
        <end position="424"/>
    </location>
</feature>
<dbReference type="AlphaFoldDB" id="A0A4Y1R010"/>
<feature type="region of interest" description="Disordered" evidence="1">
    <location>
        <begin position="275"/>
        <end position="296"/>
    </location>
</feature>
<dbReference type="EMBL" id="AP019298">
    <property type="protein sequence ID" value="BBG97377.1"/>
    <property type="molecule type" value="Genomic_DNA"/>
</dbReference>
<evidence type="ECO:0000256" key="1">
    <source>
        <dbReference type="SAM" id="MobiDB-lite"/>
    </source>
</evidence>
<evidence type="ECO:0000313" key="2">
    <source>
        <dbReference type="EMBL" id="BBG97377.1"/>
    </source>
</evidence>
<accession>A0A4Y1R010</accession>
<feature type="compositionally biased region" description="Low complexity" evidence="1">
    <location>
        <begin position="77"/>
        <end position="88"/>
    </location>
</feature>
<name>A0A4Y1R010_PRUDU</name>
<organism evidence="2">
    <name type="scientific">Prunus dulcis</name>
    <name type="common">Almond</name>
    <name type="synonym">Amygdalus dulcis</name>
    <dbReference type="NCBI Taxonomy" id="3755"/>
    <lineage>
        <taxon>Eukaryota</taxon>
        <taxon>Viridiplantae</taxon>
        <taxon>Streptophyta</taxon>
        <taxon>Embryophyta</taxon>
        <taxon>Tracheophyta</taxon>
        <taxon>Spermatophyta</taxon>
        <taxon>Magnoliopsida</taxon>
        <taxon>eudicotyledons</taxon>
        <taxon>Gunneridae</taxon>
        <taxon>Pentapetalae</taxon>
        <taxon>rosids</taxon>
        <taxon>fabids</taxon>
        <taxon>Rosales</taxon>
        <taxon>Rosaceae</taxon>
        <taxon>Amygdaloideae</taxon>
        <taxon>Amygdaleae</taxon>
        <taxon>Prunus</taxon>
    </lineage>
</organism>
<feature type="region of interest" description="Disordered" evidence="1">
    <location>
        <begin position="239"/>
        <end position="260"/>
    </location>
</feature>
<reference evidence="2" key="1">
    <citation type="journal article" date="2019" name="Science">
        <title>Mutation of a bHLH transcription factor allowed almond domestication.</title>
        <authorList>
            <person name="Sanchez-Perez R."/>
            <person name="Pavan S."/>
            <person name="Mazzeo R."/>
            <person name="Moldovan C."/>
            <person name="Aiese Cigliano R."/>
            <person name="Del Cueto J."/>
            <person name="Ricciardi F."/>
            <person name="Lotti C."/>
            <person name="Ricciardi L."/>
            <person name="Dicenta F."/>
            <person name="Lopez-Marques R.L."/>
            <person name="Lindberg Moller B."/>
        </authorList>
    </citation>
    <scope>NUCLEOTIDE SEQUENCE</scope>
</reference>
<feature type="compositionally biased region" description="Low complexity" evidence="1">
    <location>
        <begin position="27"/>
        <end position="69"/>
    </location>
</feature>
<protein>
    <submittedName>
        <fullName evidence="2">Ankyrin repeat family protein</fullName>
    </submittedName>
</protein>
<gene>
    <name evidence="2" type="ORF">Prudu_006486</name>
</gene>
<feature type="region of interest" description="Disordered" evidence="1">
    <location>
        <begin position="324"/>
        <end position="352"/>
    </location>
</feature>
<proteinExistence type="predicted"/>
<sequence length="424" mass="46489">MVIRRIVDRSPGYSELANPSSEPPTQPTSAATAPASAATAPALMDHLAVGPAGSQAPASSASSVAQPVSARRRHRPASTTDTTSTDASGSQPAKKNTRGPCRQLKTAKVTRVTNSRINIGYDERHRAAPTAELHSSLAHDIGHVIRSYCPMQWKSWKVMPDETKTAVRGQLSTNYNLEDLDEESLAYVNRLFSERYKQWKSDLHHHFEAFDDPQVALQEGCPKELEGRRINKAKVNKGNRKKKTLLHHSGSRPSPIGWMHGVRGVQIPRDRRLWRHDDGGEEPVGSSGVRLPTSSRYSDRVCGSSTGCWVSDLDETLDQTLGRRPGTYCRGMGNARRREPRPRSSAQSNSQVTALTAQVATLQSQMSVILQSLAQSGIPVPHFDAPTSEPVHPEHPHQMPAPVDPQTSEPHVPDDNVDFGTLFD</sequence>
<feature type="compositionally biased region" description="Basic residues" evidence="1">
    <location>
        <begin position="239"/>
        <end position="250"/>
    </location>
</feature>